<evidence type="ECO:0000256" key="6">
    <source>
        <dbReference type="ARBA" id="ARBA00023242"/>
    </source>
</evidence>
<proteinExistence type="inferred from homology"/>
<dbReference type="SUPFAM" id="SSF57959">
    <property type="entry name" value="Leucine zipper domain"/>
    <property type="match status" value="1"/>
</dbReference>
<dbReference type="SMART" id="SM00338">
    <property type="entry name" value="BRLZ"/>
    <property type="match status" value="1"/>
</dbReference>
<keyword evidence="5" id="KW-0804">Transcription</keyword>
<evidence type="ECO:0000256" key="1">
    <source>
        <dbReference type="ARBA" id="ARBA00004123"/>
    </source>
</evidence>
<organism evidence="9 10">
    <name type="scientific">Littorina saxatilis</name>
    <dbReference type="NCBI Taxonomy" id="31220"/>
    <lineage>
        <taxon>Eukaryota</taxon>
        <taxon>Metazoa</taxon>
        <taxon>Spiralia</taxon>
        <taxon>Lophotrochozoa</taxon>
        <taxon>Mollusca</taxon>
        <taxon>Gastropoda</taxon>
        <taxon>Caenogastropoda</taxon>
        <taxon>Littorinimorpha</taxon>
        <taxon>Littorinoidea</taxon>
        <taxon>Littorinidae</taxon>
        <taxon>Littorina</taxon>
    </lineage>
</organism>
<comment type="similarity">
    <text evidence="2">Belongs to the bZIP family.</text>
</comment>
<feature type="compositionally biased region" description="Basic and acidic residues" evidence="7">
    <location>
        <begin position="299"/>
        <end position="309"/>
    </location>
</feature>
<keyword evidence="3" id="KW-0805">Transcription regulation</keyword>
<protein>
    <recommendedName>
        <fullName evidence="8">BZIP domain-containing protein</fullName>
    </recommendedName>
</protein>
<sequence length="353" mass="39024">MDVFEMEEFMQLGDVWAQTFDVSHFDDLEVTEAKDGLHGFSFKPKPQADVQVDLLEDLLDSPVGGYLGLEWMEQPTVSQYLPVPVADDGPVTGESITDLLDDDLSFETPTLVVEDKKPEQSTASVEFLQNLIQQQEEMMGLVKVKVESPVSSAPSSPEAQVAPEIDFSVTDTVALEDVFDSANVEFIQAPLSPEDVESLLSSSPSPSTIDTSSLYSEDGSLICNSSELYEVVSNDGQTSRGSPYSRPRSSSKSTKSKGRKQTASISPDPSELELELMSKKDRKKLQNKNAAIRYRMKKKAESDHKRSEEDVLEQINSELKEKVEELAREVGYMKGLIKDVRKARGLPALVNCT</sequence>
<evidence type="ECO:0000313" key="10">
    <source>
        <dbReference type="Proteomes" id="UP001374579"/>
    </source>
</evidence>
<dbReference type="EMBL" id="JBAMIC010000002">
    <property type="protein sequence ID" value="KAK7111854.1"/>
    <property type="molecule type" value="Genomic_DNA"/>
</dbReference>
<keyword evidence="6" id="KW-0539">Nucleus</keyword>
<dbReference type="PROSITE" id="PS50217">
    <property type="entry name" value="BZIP"/>
    <property type="match status" value="1"/>
</dbReference>
<dbReference type="PANTHER" id="PTHR13044">
    <property type="entry name" value="ACTIVATING TRANSCRIPTION FACTOR ATF 4/5"/>
    <property type="match status" value="1"/>
</dbReference>
<evidence type="ECO:0000256" key="2">
    <source>
        <dbReference type="ARBA" id="ARBA00007163"/>
    </source>
</evidence>
<evidence type="ECO:0000313" key="9">
    <source>
        <dbReference type="EMBL" id="KAK7111854.1"/>
    </source>
</evidence>
<evidence type="ECO:0000256" key="4">
    <source>
        <dbReference type="ARBA" id="ARBA00023125"/>
    </source>
</evidence>
<keyword evidence="4" id="KW-0238">DNA-binding</keyword>
<evidence type="ECO:0000256" key="3">
    <source>
        <dbReference type="ARBA" id="ARBA00023015"/>
    </source>
</evidence>
<comment type="caution">
    <text evidence="9">The sequence shown here is derived from an EMBL/GenBank/DDBJ whole genome shotgun (WGS) entry which is preliminary data.</text>
</comment>
<feature type="region of interest" description="Disordered" evidence="7">
    <location>
        <begin position="233"/>
        <end position="309"/>
    </location>
</feature>
<dbReference type="PANTHER" id="PTHR13044:SF14">
    <property type="entry name" value="CRYPTOCEPHAL, ISOFORM A"/>
    <property type="match status" value="1"/>
</dbReference>
<dbReference type="GO" id="GO:0000977">
    <property type="term" value="F:RNA polymerase II transcription regulatory region sequence-specific DNA binding"/>
    <property type="evidence" value="ECO:0007669"/>
    <property type="project" value="TreeGrafter"/>
</dbReference>
<dbReference type="CDD" id="cd14692">
    <property type="entry name" value="bZIP_ATF4"/>
    <property type="match status" value="1"/>
</dbReference>
<dbReference type="PROSITE" id="PS00036">
    <property type="entry name" value="BZIP_BASIC"/>
    <property type="match status" value="1"/>
</dbReference>
<comment type="subcellular location">
    <subcellularLocation>
        <location evidence="1">Nucleus</location>
    </subcellularLocation>
</comment>
<dbReference type="Pfam" id="PF00170">
    <property type="entry name" value="bZIP_1"/>
    <property type="match status" value="1"/>
</dbReference>
<dbReference type="FunFam" id="1.20.5.170:FF:000021">
    <property type="entry name" value="Cyclic AMP-dependent transcription factor ATF-4"/>
    <property type="match status" value="1"/>
</dbReference>
<feature type="compositionally biased region" description="Low complexity" evidence="7">
    <location>
        <begin position="238"/>
        <end position="253"/>
    </location>
</feature>
<dbReference type="GO" id="GO:0005634">
    <property type="term" value="C:nucleus"/>
    <property type="evidence" value="ECO:0007669"/>
    <property type="project" value="UniProtKB-SubCell"/>
</dbReference>
<keyword evidence="10" id="KW-1185">Reference proteome</keyword>
<feature type="domain" description="BZIP" evidence="8">
    <location>
        <begin position="277"/>
        <end position="340"/>
    </location>
</feature>
<dbReference type="GO" id="GO:0001228">
    <property type="term" value="F:DNA-binding transcription activator activity, RNA polymerase II-specific"/>
    <property type="evidence" value="ECO:0007669"/>
    <property type="project" value="TreeGrafter"/>
</dbReference>
<evidence type="ECO:0000259" key="8">
    <source>
        <dbReference type="PROSITE" id="PS50217"/>
    </source>
</evidence>
<dbReference type="InterPro" id="IPR046347">
    <property type="entry name" value="bZIP_sf"/>
</dbReference>
<reference evidence="9 10" key="1">
    <citation type="submission" date="2024-02" db="EMBL/GenBank/DDBJ databases">
        <title>Chromosome-scale genome assembly of the rough periwinkle Littorina saxatilis.</title>
        <authorList>
            <person name="De Jode A."/>
            <person name="Faria R."/>
            <person name="Formenti G."/>
            <person name="Sims Y."/>
            <person name="Smith T.P."/>
            <person name="Tracey A."/>
            <person name="Wood J.M.D."/>
            <person name="Zagrodzka Z.B."/>
            <person name="Johannesson K."/>
            <person name="Butlin R.K."/>
            <person name="Leder E.H."/>
        </authorList>
    </citation>
    <scope>NUCLEOTIDE SEQUENCE [LARGE SCALE GENOMIC DNA]</scope>
    <source>
        <strain evidence="9">Snail1</strain>
        <tissue evidence="9">Muscle</tissue>
    </source>
</reference>
<evidence type="ECO:0000256" key="5">
    <source>
        <dbReference type="ARBA" id="ARBA00023163"/>
    </source>
</evidence>
<name>A0AAN9BV07_9CAEN</name>
<dbReference type="AlphaFoldDB" id="A0AAN9BV07"/>
<gene>
    <name evidence="9" type="ORF">V1264_011420</name>
</gene>
<evidence type="ECO:0000256" key="7">
    <source>
        <dbReference type="SAM" id="MobiDB-lite"/>
    </source>
</evidence>
<dbReference type="Gene3D" id="1.20.5.170">
    <property type="match status" value="1"/>
</dbReference>
<dbReference type="InterPro" id="IPR004827">
    <property type="entry name" value="bZIP"/>
</dbReference>
<dbReference type="Proteomes" id="UP001374579">
    <property type="component" value="Unassembled WGS sequence"/>
</dbReference>
<accession>A0AAN9BV07</accession>